<protein>
    <submittedName>
        <fullName evidence="2">Uncharacterized protein</fullName>
    </submittedName>
</protein>
<evidence type="ECO:0000256" key="1">
    <source>
        <dbReference type="SAM" id="MobiDB-lite"/>
    </source>
</evidence>
<dbReference type="RefSeq" id="XP_003171499.1">
    <property type="nucleotide sequence ID" value="XM_003171451.1"/>
</dbReference>
<dbReference type="Proteomes" id="UP000002669">
    <property type="component" value="Unassembled WGS sequence"/>
</dbReference>
<reference evidence="3" key="1">
    <citation type="journal article" date="2012" name="MBio">
        <title>Comparative genome analysis of Trichophyton rubrum and related dermatophytes reveals candidate genes involved in infection.</title>
        <authorList>
            <person name="Martinez D.A."/>
            <person name="Oliver B.G."/>
            <person name="Graeser Y."/>
            <person name="Goldberg J.M."/>
            <person name="Li W."/>
            <person name="Martinez-Rossi N.M."/>
            <person name="Monod M."/>
            <person name="Shelest E."/>
            <person name="Barton R.C."/>
            <person name="Birch E."/>
            <person name="Brakhage A.A."/>
            <person name="Chen Z."/>
            <person name="Gurr S.J."/>
            <person name="Heiman D."/>
            <person name="Heitman J."/>
            <person name="Kosti I."/>
            <person name="Rossi A."/>
            <person name="Saif S."/>
            <person name="Samalova M."/>
            <person name="Saunders C.W."/>
            <person name="Shea T."/>
            <person name="Summerbell R.C."/>
            <person name="Xu J."/>
            <person name="Young S."/>
            <person name="Zeng Q."/>
            <person name="Birren B.W."/>
            <person name="Cuomo C.A."/>
            <person name="White T.C."/>
        </authorList>
    </citation>
    <scope>NUCLEOTIDE SEQUENCE [LARGE SCALE GENOMIC DNA]</scope>
    <source>
        <strain evidence="3">ATCC MYA-4604 / CBS 118893</strain>
    </source>
</reference>
<dbReference type="EMBL" id="DS989826">
    <property type="protein sequence ID" value="EFR03045.1"/>
    <property type="molecule type" value="Genomic_DNA"/>
</dbReference>
<keyword evidence="3" id="KW-1185">Reference proteome</keyword>
<sequence length="98" mass="10503">MGRQGSMGGMQPQPAPTTSGSAASGILVYFLPSPSPFHPHSHRLKRLPYHHQLLCYNMKTPPSTPFPAPLPLLCNSLILIDLPCSLFASIDSGYGETG</sequence>
<organism evidence="3">
    <name type="scientific">Arthroderma gypseum (strain ATCC MYA-4604 / CBS 118893)</name>
    <name type="common">Microsporum gypseum</name>
    <dbReference type="NCBI Taxonomy" id="535722"/>
    <lineage>
        <taxon>Eukaryota</taxon>
        <taxon>Fungi</taxon>
        <taxon>Dikarya</taxon>
        <taxon>Ascomycota</taxon>
        <taxon>Pezizomycotina</taxon>
        <taxon>Eurotiomycetes</taxon>
        <taxon>Eurotiomycetidae</taxon>
        <taxon>Onygenales</taxon>
        <taxon>Arthrodermataceae</taxon>
        <taxon>Nannizzia</taxon>
    </lineage>
</organism>
<accession>E4V0A8</accession>
<dbReference type="AlphaFoldDB" id="E4V0A8"/>
<dbReference type="InParanoid" id="E4V0A8"/>
<proteinExistence type="predicted"/>
<evidence type="ECO:0000313" key="3">
    <source>
        <dbReference type="Proteomes" id="UP000002669"/>
    </source>
</evidence>
<evidence type="ECO:0000313" key="2">
    <source>
        <dbReference type="EMBL" id="EFR03045.1"/>
    </source>
</evidence>
<feature type="region of interest" description="Disordered" evidence="1">
    <location>
        <begin position="1"/>
        <end position="20"/>
    </location>
</feature>
<gene>
    <name evidence="2" type="ORF">MGYG_06044</name>
</gene>
<dbReference type="VEuPathDB" id="FungiDB:MGYG_06044"/>
<dbReference type="GeneID" id="10026751"/>
<dbReference type="HOGENOM" id="CLU_2333220_0_0_1"/>
<name>E4V0A8_ARTGP</name>